<accession>A0A2T2NQZ7</accession>
<protein>
    <submittedName>
        <fullName evidence="1">Uncharacterized protein</fullName>
    </submittedName>
</protein>
<organism evidence="1 2">
    <name type="scientific">Corynespora cassiicola Philippines</name>
    <dbReference type="NCBI Taxonomy" id="1448308"/>
    <lineage>
        <taxon>Eukaryota</taxon>
        <taxon>Fungi</taxon>
        <taxon>Dikarya</taxon>
        <taxon>Ascomycota</taxon>
        <taxon>Pezizomycotina</taxon>
        <taxon>Dothideomycetes</taxon>
        <taxon>Pleosporomycetidae</taxon>
        <taxon>Pleosporales</taxon>
        <taxon>Corynesporascaceae</taxon>
        <taxon>Corynespora</taxon>
    </lineage>
</organism>
<evidence type="ECO:0000313" key="1">
    <source>
        <dbReference type="EMBL" id="PSN67851.1"/>
    </source>
</evidence>
<reference evidence="1 2" key="1">
    <citation type="journal article" date="2018" name="Front. Microbiol.">
        <title>Genome-Wide Analysis of Corynespora cassiicola Leaf Fall Disease Putative Effectors.</title>
        <authorList>
            <person name="Lopez D."/>
            <person name="Ribeiro S."/>
            <person name="Label P."/>
            <person name="Fumanal B."/>
            <person name="Venisse J.S."/>
            <person name="Kohler A."/>
            <person name="de Oliveira R.R."/>
            <person name="Labutti K."/>
            <person name="Lipzen A."/>
            <person name="Lail K."/>
            <person name="Bauer D."/>
            <person name="Ohm R.A."/>
            <person name="Barry K.W."/>
            <person name="Spatafora J."/>
            <person name="Grigoriev I.V."/>
            <person name="Martin F.M."/>
            <person name="Pujade-Renaud V."/>
        </authorList>
    </citation>
    <scope>NUCLEOTIDE SEQUENCE [LARGE SCALE GENOMIC DNA]</scope>
    <source>
        <strain evidence="1 2">Philippines</strain>
    </source>
</reference>
<dbReference type="Proteomes" id="UP000240883">
    <property type="component" value="Unassembled WGS sequence"/>
</dbReference>
<dbReference type="EMBL" id="KZ678134">
    <property type="protein sequence ID" value="PSN67851.1"/>
    <property type="molecule type" value="Genomic_DNA"/>
</dbReference>
<dbReference type="AlphaFoldDB" id="A0A2T2NQZ7"/>
<proteinExistence type="predicted"/>
<gene>
    <name evidence="1" type="ORF">BS50DRAFT_675861</name>
</gene>
<evidence type="ECO:0000313" key="2">
    <source>
        <dbReference type="Proteomes" id="UP000240883"/>
    </source>
</evidence>
<sequence length="204" mass="21437">MLQKVPLGTKYCSSLLNVATTTSTITTTFSETSTTTFTTPSTITSTTSTIELLTILSGTSTSTAPTVTDEVITTIVEPIYSCPAELQARNALPEYPPALVGCGTPPLGVKGYSCPKISLACSCLGLPPIATATSISSTTTTLTESRTVAKITTKTKTLTNVDYITVSRQSPSPLDPPSYYIQNSSTVKVEKSMLTQILPTHSSP</sequence>
<keyword evidence="2" id="KW-1185">Reference proteome</keyword>
<name>A0A2T2NQZ7_CORCC</name>